<dbReference type="Gene3D" id="2.40.50.90">
    <property type="match status" value="1"/>
</dbReference>
<dbReference type="STRING" id="1457250.GCA_000755225_00421"/>
<organism evidence="2 3">
    <name type="scientific">Halapricum salinum</name>
    <dbReference type="NCBI Taxonomy" id="1457250"/>
    <lineage>
        <taxon>Archaea</taxon>
        <taxon>Methanobacteriati</taxon>
        <taxon>Methanobacteriota</taxon>
        <taxon>Stenosarchaea group</taxon>
        <taxon>Halobacteria</taxon>
        <taxon>Halobacteriales</taxon>
        <taxon>Haloarculaceae</taxon>
        <taxon>Halapricum</taxon>
    </lineage>
</organism>
<feature type="domain" description="TNase-like" evidence="1">
    <location>
        <begin position="114"/>
        <end position="261"/>
    </location>
</feature>
<evidence type="ECO:0000259" key="1">
    <source>
        <dbReference type="PROSITE" id="PS50830"/>
    </source>
</evidence>
<dbReference type="PROSITE" id="PS01123">
    <property type="entry name" value="TNASE_1"/>
    <property type="match status" value="1"/>
</dbReference>
<protein>
    <recommendedName>
        <fullName evidence="1">TNase-like domain-containing protein</fullName>
    </recommendedName>
</protein>
<evidence type="ECO:0000313" key="2">
    <source>
        <dbReference type="EMBL" id="QCC51966.1"/>
    </source>
</evidence>
<accession>A0A4D6HF97</accession>
<gene>
    <name evidence="2" type="ORF">DV733_12330</name>
</gene>
<dbReference type="Pfam" id="PF00565">
    <property type="entry name" value="SNase"/>
    <property type="match status" value="1"/>
</dbReference>
<dbReference type="EMBL" id="CP031310">
    <property type="protein sequence ID" value="QCC51966.1"/>
    <property type="molecule type" value="Genomic_DNA"/>
</dbReference>
<dbReference type="SMART" id="SM00318">
    <property type="entry name" value="SNc"/>
    <property type="match status" value="1"/>
</dbReference>
<dbReference type="InterPro" id="IPR035437">
    <property type="entry name" value="SNase_OB-fold_sf"/>
</dbReference>
<proteinExistence type="predicted"/>
<sequence length="265" mass="28826">MATLLEVAKIRPYNWKCDRNDRLGSDLRWSALTEPAKFTHHSPAKPGIVSTSPPRRFDIAHTRLSARTPKSSAAPSRPVFQTRTAVLAVCTLTLVGLAGCSVSVELGGSPQQGETLEATVTDVVDGDTIDVRFANGSTETVRLLGIDTPEVHVETQPDEFEGVPDTKSGRACLRDAGKNASSVVEQQLDGERVTIRLDHGGDTRGGYGRLLGIVVHENHSVNYDLIEDGHARLYDTDFSERDRYAEAEREAMAAGRGLWQCRSAS</sequence>
<dbReference type="InterPro" id="IPR002071">
    <property type="entry name" value="Thermonucl_AS"/>
</dbReference>
<reference evidence="2 3" key="1">
    <citation type="journal article" date="2019" name="Nat. Commun.">
        <title>A new type of DNA phosphorothioation-based antiviral system in archaea.</title>
        <authorList>
            <person name="Xiong L."/>
            <person name="Liu S."/>
            <person name="Chen S."/>
            <person name="Xiao Y."/>
            <person name="Zhu B."/>
            <person name="Gao Y."/>
            <person name="Zhang Y."/>
            <person name="Chen B."/>
            <person name="Luo J."/>
            <person name="Deng Z."/>
            <person name="Chen X."/>
            <person name="Wang L."/>
            <person name="Chen S."/>
        </authorList>
    </citation>
    <scope>NUCLEOTIDE SEQUENCE [LARGE SCALE GENOMIC DNA]</scope>
    <source>
        <strain evidence="2 3">CBA1105</strain>
    </source>
</reference>
<dbReference type="KEGG" id="hsn:DV733_12330"/>
<dbReference type="GO" id="GO:0003676">
    <property type="term" value="F:nucleic acid binding"/>
    <property type="evidence" value="ECO:0007669"/>
    <property type="project" value="InterPro"/>
</dbReference>
<keyword evidence="3" id="KW-1185">Reference proteome</keyword>
<dbReference type="InterPro" id="IPR016071">
    <property type="entry name" value="Staphylococal_nuclease_OB-fold"/>
</dbReference>
<dbReference type="SUPFAM" id="SSF50199">
    <property type="entry name" value="Staphylococcal nuclease"/>
    <property type="match status" value="1"/>
</dbReference>
<name>A0A4D6HF97_9EURY</name>
<dbReference type="GO" id="GO:0004518">
    <property type="term" value="F:nuclease activity"/>
    <property type="evidence" value="ECO:0007669"/>
    <property type="project" value="InterPro"/>
</dbReference>
<dbReference type="Proteomes" id="UP000296706">
    <property type="component" value="Chromosome"/>
</dbReference>
<dbReference type="AlphaFoldDB" id="A0A4D6HF97"/>
<dbReference type="PROSITE" id="PS50830">
    <property type="entry name" value="TNASE_3"/>
    <property type="match status" value="1"/>
</dbReference>
<evidence type="ECO:0000313" key="3">
    <source>
        <dbReference type="Proteomes" id="UP000296706"/>
    </source>
</evidence>